<dbReference type="OrthoDB" id="1731016at2759"/>
<gene>
    <name evidence="8" type="ORF">FCM35_KLT15490</name>
</gene>
<protein>
    <submittedName>
        <fullName evidence="8">Cysteine-rich repeat secretory protein 55-like protein</fullName>
    </submittedName>
</protein>
<dbReference type="PANTHER" id="PTHR32411:SF55">
    <property type="entry name" value="CYSTEINE-RICH REPEAT SECRETORY PROTEIN 55"/>
    <property type="match status" value="1"/>
</dbReference>
<evidence type="ECO:0000313" key="8">
    <source>
        <dbReference type="EMBL" id="KAF3339719.1"/>
    </source>
</evidence>
<sequence length="500" mass="55581">MALVLKLFFFSLLLPLSYCADPIAHYCAQTYTSNQIQTNINQVISDLTTKASVGGFAVTSSGKGKKTIYGLAQCRGDVSADDCSACLASAAKQFPMTCPKQSDARLWYDYCFVRYDTDNFIGQSDTGFVTILYNTQNATNPDAFDKAVSKIMAKVNADAVSAGSNSLGREKTKFTQYITIYALAQCTRDLQPMQCAQCLSTTLQWFPIYCSHRQGCQVLYSSCMVRYEIYPFYFPLDRDTTNSGKNYITKILFFFSLLLPLSYCADPIAHYCAQTYTSNQIQTNINQVISDLTTKASVGGFAVTSSGKGKKTIYGLAQCRGDVSADDCSACLASAAKQFPMTCPKQSDARLWYDYCFVRYDTDNFIGQSDTGYVTILYNTQNATNPDAFDKAVRKIMAKVNADAVSAGSNSLGREKTKFTQYITIYALAQCTRDLQSIQCAQCLSTTLQWFPIYCSHRQGCQVLYSSCMVRYEIYPFYFPLDGDTANSAKDYITKIVHPL</sequence>
<evidence type="ECO:0000256" key="6">
    <source>
        <dbReference type="SAM" id="SignalP"/>
    </source>
</evidence>
<dbReference type="InterPro" id="IPR050581">
    <property type="entry name" value="CRR_secretory_protein"/>
</dbReference>
<feature type="domain" description="Gnk2-homologous" evidence="7">
    <location>
        <begin position="18"/>
        <end position="120"/>
    </location>
</feature>
<dbReference type="Gene3D" id="3.30.430.20">
    <property type="entry name" value="Gnk2 domain, C-X8-C-X2-C motif"/>
    <property type="match status" value="4"/>
</dbReference>
<dbReference type="AlphaFoldDB" id="A0A833W119"/>
<dbReference type="GO" id="GO:0005576">
    <property type="term" value="C:extracellular region"/>
    <property type="evidence" value="ECO:0007669"/>
    <property type="project" value="UniProtKB-SubCell"/>
</dbReference>
<dbReference type="CDD" id="cd23509">
    <property type="entry name" value="Gnk2-like"/>
    <property type="match status" value="4"/>
</dbReference>
<dbReference type="InterPro" id="IPR038408">
    <property type="entry name" value="GNK2_sf"/>
</dbReference>
<keyword evidence="3 6" id="KW-0732">Signal</keyword>
<feature type="domain" description="Gnk2-homologous" evidence="7">
    <location>
        <begin position="126"/>
        <end position="232"/>
    </location>
</feature>
<feature type="domain" description="Gnk2-homologous" evidence="7">
    <location>
        <begin position="371"/>
        <end position="477"/>
    </location>
</feature>
<reference evidence="8" key="1">
    <citation type="submission" date="2020-01" db="EMBL/GenBank/DDBJ databases">
        <title>Genome sequence of Kobresia littledalei, the first chromosome-level genome in the family Cyperaceae.</title>
        <authorList>
            <person name="Qu G."/>
        </authorList>
    </citation>
    <scope>NUCLEOTIDE SEQUENCE</scope>
    <source>
        <strain evidence="8">C.B.Clarke</strain>
        <tissue evidence="8">Leaf</tissue>
    </source>
</reference>
<feature type="domain" description="Gnk2-homologous" evidence="7">
    <location>
        <begin position="263"/>
        <end position="365"/>
    </location>
</feature>
<dbReference type="EMBL" id="SWLB01000003">
    <property type="protein sequence ID" value="KAF3339719.1"/>
    <property type="molecule type" value="Genomic_DNA"/>
</dbReference>
<accession>A0A833W119</accession>
<evidence type="ECO:0000256" key="2">
    <source>
        <dbReference type="ARBA" id="ARBA00022525"/>
    </source>
</evidence>
<evidence type="ECO:0000313" key="9">
    <source>
        <dbReference type="Proteomes" id="UP000623129"/>
    </source>
</evidence>
<evidence type="ECO:0000256" key="4">
    <source>
        <dbReference type="ARBA" id="ARBA00022737"/>
    </source>
</evidence>
<name>A0A833W119_9POAL</name>
<keyword evidence="2" id="KW-0964">Secreted</keyword>
<evidence type="ECO:0000256" key="5">
    <source>
        <dbReference type="ARBA" id="ARBA00038515"/>
    </source>
</evidence>
<dbReference type="Proteomes" id="UP000623129">
    <property type="component" value="Unassembled WGS sequence"/>
</dbReference>
<dbReference type="Pfam" id="PF01657">
    <property type="entry name" value="Stress-antifung"/>
    <property type="match status" value="4"/>
</dbReference>
<evidence type="ECO:0000259" key="7">
    <source>
        <dbReference type="PROSITE" id="PS51473"/>
    </source>
</evidence>
<comment type="caution">
    <text evidence="8">The sequence shown here is derived from an EMBL/GenBank/DDBJ whole genome shotgun (WGS) entry which is preliminary data.</text>
</comment>
<keyword evidence="4" id="KW-0677">Repeat</keyword>
<evidence type="ECO:0000256" key="3">
    <source>
        <dbReference type="ARBA" id="ARBA00022729"/>
    </source>
</evidence>
<comment type="subcellular location">
    <subcellularLocation>
        <location evidence="1">Secreted</location>
    </subcellularLocation>
</comment>
<dbReference type="InterPro" id="IPR002902">
    <property type="entry name" value="GNK2"/>
</dbReference>
<dbReference type="PANTHER" id="PTHR32411">
    <property type="entry name" value="CYSTEINE-RICH REPEAT SECRETORY PROTEIN 38-RELATED"/>
    <property type="match status" value="1"/>
</dbReference>
<feature type="chain" id="PRO_5033035756" evidence="6">
    <location>
        <begin position="20"/>
        <end position="500"/>
    </location>
</feature>
<evidence type="ECO:0000256" key="1">
    <source>
        <dbReference type="ARBA" id="ARBA00004613"/>
    </source>
</evidence>
<dbReference type="FunFam" id="3.30.430.20:FF:000002">
    <property type="entry name" value="Cysteine-rich receptor-like protein kinase 10"/>
    <property type="match status" value="1"/>
</dbReference>
<keyword evidence="9" id="KW-1185">Reference proteome</keyword>
<feature type="signal peptide" evidence="6">
    <location>
        <begin position="1"/>
        <end position="19"/>
    </location>
</feature>
<comment type="similarity">
    <text evidence="5">Belongs to the cysteine-rich repeat secretory protein family.</text>
</comment>
<organism evidence="8 9">
    <name type="scientific">Carex littledalei</name>
    <dbReference type="NCBI Taxonomy" id="544730"/>
    <lineage>
        <taxon>Eukaryota</taxon>
        <taxon>Viridiplantae</taxon>
        <taxon>Streptophyta</taxon>
        <taxon>Embryophyta</taxon>
        <taxon>Tracheophyta</taxon>
        <taxon>Spermatophyta</taxon>
        <taxon>Magnoliopsida</taxon>
        <taxon>Liliopsida</taxon>
        <taxon>Poales</taxon>
        <taxon>Cyperaceae</taxon>
        <taxon>Cyperoideae</taxon>
        <taxon>Cariceae</taxon>
        <taxon>Carex</taxon>
        <taxon>Carex subgen. Euthyceras</taxon>
    </lineage>
</organism>
<proteinExistence type="inferred from homology"/>
<dbReference type="PROSITE" id="PS51473">
    <property type="entry name" value="GNK2"/>
    <property type="match status" value="4"/>
</dbReference>